<accession>A0A481ZDD0</accession>
<evidence type="ECO:0008006" key="2">
    <source>
        <dbReference type="Google" id="ProtNLM"/>
    </source>
</evidence>
<sequence>MECECNALEVVKESGGKHVEKLLELYNNRIPRSFISCSQCFKKPEPCCIWESLAKEALLKGLTNIDVLKFIESKKTYNSYSPDCLMVSATAGHLDSILHILDYGLDSTGNHDCNWGDYEEYGTLVVNMWKNVLKKVVDAGHDSGELFEYLELMVNISEVDADIAFIGGKISDVPSKSGVSELKTILDEKNASISGILRKKREQHDREKLERT</sequence>
<proteinExistence type="predicted"/>
<name>A0A481ZDD0_9VIRU</name>
<protein>
    <recommendedName>
        <fullName evidence="2">Ankyrin repeat protein</fullName>
    </recommendedName>
</protein>
<reference evidence="1" key="1">
    <citation type="journal article" date="2019" name="MBio">
        <title>Virus Genomes from Deep Sea Sediments Expand the Ocean Megavirome and Support Independent Origins of Viral Gigantism.</title>
        <authorList>
            <person name="Backstrom D."/>
            <person name="Yutin N."/>
            <person name="Jorgensen S.L."/>
            <person name="Dharamshi J."/>
            <person name="Homa F."/>
            <person name="Zaremba-Niedwiedzka K."/>
            <person name="Spang A."/>
            <person name="Wolf Y.I."/>
            <person name="Koonin E.V."/>
            <person name="Ettema T.J."/>
        </authorList>
    </citation>
    <scope>NUCLEOTIDE SEQUENCE</scope>
</reference>
<gene>
    <name evidence="1" type="ORF">LCPAC406_02380</name>
</gene>
<evidence type="ECO:0000313" key="1">
    <source>
        <dbReference type="EMBL" id="QBK93924.1"/>
    </source>
</evidence>
<organism evidence="1">
    <name type="scientific">Pithovirus LCPAC406</name>
    <dbReference type="NCBI Taxonomy" id="2506599"/>
    <lineage>
        <taxon>Viruses</taxon>
        <taxon>Pithoviruses</taxon>
    </lineage>
</organism>
<dbReference type="EMBL" id="MK500607">
    <property type="protein sequence ID" value="QBK93924.1"/>
    <property type="molecule type" value="Genomic_DNA"/>
</dbReference>